<keyword evidence="1" id="KW-0812">Transmembrane</keyword>
<organism evidence="3 4">
    <name type="scientific">Murimonas intestini</name>
    <dbReference type="NCBI Taxonomy" id="1337051"/>
    <lineage>
        <taxon>Bacteria</taxon>
        <taxon>Bacillati</taxon>
        <taxon>Bacillota</taxon>
        <taxon>Clostridia</taxon>
        <taxon>Lachnospirales</taxon>
        <taxon>Lachnospiraceae</taxon>
        <taxon>Murimonas</taxon>
    </lineage>
</organism>
<dbReference type="PANTHER" id="PTHR45138">
    <property type="entry name" value="REGULATORY COMPONENTS OF SENSORY TRANSDUCTION SYSTEM"/>
    <property type="match status" value="1"/>
</dbReference>
<accession>A0AB73SZG3</accession>
<keyword evidence="1" id="KW-0472">Membrane</keyword>
<dbReference type="AlphaFoldDB" id="A0AB73SZG3"/>
<reference evidence="3 4" key="1">
    <citation type="submission" date="2018-05" db="EMBL/GenBank/DDBJ databases">
        <authorList>
            <person name="Goeker M."/>
            <person name="Huntemann M."/>
            <person name="Clum A."/>
            <person name="Pillay M."/>
            <person name="Palaniappan K."/>
            <person name="Varghese N."/>
            <person name="Mikhailova N."/>
            <person name="Stamatis D."/>
            <person name="Reddy T."/>
            <person name="Daum C."/>
            <person name="Shapiro N."/>
            <person name="Ivanova N."/>
            <person name="Kyrpides N."/>
            <person name="Woyke T."/>
        </authorList>
    </citation>
    <scope>NUCLEOTIDE SEQUENCE [LARGE SCALE GENOMIC DNA]</scope>
    <source>
        <strain evidence="3 4">DSM 26524</strain>
    </source>
</reference>
<protein>
    <submittedName>
        <fullName evidence="3">Diguanylate cyclase (GGDEF)-like protein</fullName>
    </submittedName>
</protein>
<comment type="caution">
    <text evidence="3">The sequence shown here is derived from an EMBL/GenBank/DDBJ whole genome shotgun (WGS) entry which is preliminary data.</text>
</comment>
<feature type="transmembrane region" description="Helical" evidence="1">
    <location>
        <begin position="33"/>
        <end position="56"/>
    </location>
</feature>
<dbReference type="GO" id="GO:1902201">
    <property type="term" value="P:negative regulation of bacterial-type flagellum-dependent cell motility"/>
    <property type="evidence" value="ECO:0007669"/>
    <property type="project" value="TreeGrafter"/>
</dbReference>
<dbReference type="InterPro" id="IPR050469">
    <property type="entry name" value="Diguanylate_Cyclase"/>
</dbReference>
<evidence type="ECO:0000259" key="2">
    <source>
        <dbReference type="PROSITE" id="PS50887"/>
    </source>
</evidence>
<feature type="transmembrane region" description="Helical" evidence="1">
    <location>
        <begin position="62"/>
        <end position="81"/>
    </location>
</feature>
<feature type="transmembrane region" description="Helical" evidence="1">
    <location>
        <begin position="119"/>
        <end position="142"/>
    </location>
</feature>
<dbReference type="PANTHER" id="PTHR45138:SF9">
    <property type="entry name" value="DIGUANYLATE CYCLASE DGCM-RELATED"/>
    <property type="match status" value="1"/>
</dbReference>
<dbReference type="Proteomes" id="UP000245412">
    <property type="component" value="Unassembled WGS sequence"/>
</dbReference>
<dbReference type="InterPro" id="IPR000160">
    <property type="entry name" value="GGDEF_dom"/>
</dbReference>
<evidence type="ECO:0000313" key="4">
    <source>
        <dbReference type="Proteomes" id="UP000245412"/>
    </source>
</evidence>
<dbReference type="SMART" id="SM00267">
    <property type="entry name" value="GGDEF"/>
    <property type="match status" value="1"/>
</dbReference>
<feature type="transmembrane region" description="Helical" evidence="1">
    <location>
        <begin position="93"/>
        <end position="113"/>
    </location>
</feature>
<gene>
    <name evidence="3" type="ORF">C7383_11524</name>
</gene>
<dbReference type="PROSITE" id="PS50887">
    <property type="entry name" value="GGDEF"/>
    <property type="match status" value="1"/>
</dbReference>
<feature type="domain" description="GGDEF" evidence="2">
    <location>
        <begin position="250"/>
        <end position="375"/>
    </location>
</feature>
<feature type="transmembrane region" description="Helical" evidence="1">
    <location>
        <begin position="6"/>
        <end position="26"/>
    </location>
</feature>
<dbReference type="RefSeq" id="WP_257497887.1">
    <property type="nucleotide sequence ID" value="NZ_JANKBI010000015.1"/>
</dbReference>
<evidence type="ECO:0000256" key="1">
    <source>
        <dbReference type="SAM" id="Phobius"/>
    </source>
</evidence>
<dbReference type="Pfam" id="PF00990">
    <property type="entry name" value="GGDEF"/>
    <property type="match status" value="1"/>
</dbReference>
<keyword evidence="1" id="KW-1133">Transmembrane helix</keyword>
<dbReference type="SUPFAM" id="SSF55073">
    <property type="entry name" value="Nucleotide cyclase"/>
    <property type="match status" value="1"/>
</dbReference>
<feature type="transmembrane region" description="Helical" evidence="1">
    <location>
        <begin position="162"/>
        <end position="180"/>
    </location>
</feature>
<dbReference type="EMBL" id="QGGY01000015">
    <property type="protein sequence ID" value="PWJ72874.1"/>
    <property type="molecule type" value="Genomic_DNA"/>
</dbReference>
<dbReference type="GO" id="GO:0052621">
    <property type="term" value="F:diguanylate cyclase activity"/>
    <property type="evidence" value="ECO:0007669"/>
    <property type="project" value="TreeGrafter"/>
</dbReference>
<proteinExistence type="predicted"/>
<dbReference type="CDD" id="cd01949">
    <property type="entry name" value="GGDEF"/>
    <property type="match status" value="1"/>
</dbReference>
<name>A0AB73SZG3_9FIRM</name>
<dbReference type="NCBIfam" id="TIGR00254">
    <property type="entry name" value="GGDEF"/>
    <property type="match status" value="1"/>
</dbReference>
<feature type="transmembrane region" description="Helical" evidence="1">
    <location>
        <begin position="186"/>
        <end position="207"/>
    </location>
</feature>
<dbReference type="GO" id="GO:0043709">
    <property type="term" value="P:cell adhesion involved in single-species biofilm formation"/>
    <property type="evidence" value="ECO:0007669"/>
    <property type="project" value="TreeGrafter"/>
</dbReference>
<dbReference type="InterPro" id="IPR029787">
    <property type="entry name" value="Nucleotide_cyclase"/>
</dbReference>
<dbReference type="Gene3D" id="3.30.70.270">
    <property type="match status" value="1"/>
</dbReference>
<evidence type="ECO:0000313" key="3">
    <source>
        <dbReference type="EMBL" id="PWJ72874.1"/>
    </source>
</evidence>
<sequence length="375" mass="42303">MELGLFLNIITVLEIIIVEFSSIWELSRRKHNFLAAAGTYAAVTIPLLLFMCLVAVNLPGYGNGSGGFMILGAFYFIPAMLNYGGDKKTRIIIAFYSFSYGLAIFGIAVRIGYLFGTDVLSAAVLIAQTLLYLISFPVYIHFSKEKVMPYIQKANCSQKNMLIRYTIASFILIIVYNNIMVVDSPMWMKLVVYLLLIYFIILTYRLGVSYLKADDDKHELNQLACTDRLTKLGNRLALRRGLEKLQSEKESFYLLFLDLNDFKSVNDKYGHVVGDEYLSAFAEELRRCVGTEEGCYRLAGDEFVCLTKERGLCEKIKKISFANLGDIEFLGVSVGIAMYPEEAGSIPELLELADKRMYEQKKAAKSGDGRKKRSI</sequence>
<dbReference type="GO" id="GO:0005886">
    <property type="term" value="C:plasma membrane"/>
    <property type="evidence" value="ECO:0007669"/>
    <property type="project" value="TreeGrafter"/>
</dbReference>
<dbReference type="InterPro" id="IPR043128">
    <property type="entry name" value="Rev_trsase/Diguanyl_cyclase"/>
</dbReference>
<keyword evidence="4" id="KW-1185">Reference proteome</keyword>